<feature type="compositionally biased region" description="Basic and acidic residues" evidence="1">
    <location>
        <begin position="44"/>
        <end position="62"/>
    </location>
</feature>
<name>A0A0B6Z387_9EUPU</name>
<evidence type="ECO:0000256" key="1">
    <source>
        <dbReference type="SAM" id="MobiDB-lite"/>
    </source>
</evidence>
<proteinExistence type="predicted"/>
<gene>
    <name evidence="2" type="primary">ORF47045</name>
</gene>
<feature type="non-terminal residue" evidence="2">
    <location>
        <position position="111"/>
    </location>
</feature>
<dbReference type="EMBL" id="HACG01016204">
    <property type="protein sequence ID" value="CEK63069.1"/>
    <property type="molecule type" value="Transcribed_RNA"/>
</dbReference>
<sequence length="111" mass="12091">DKMHKGDLSGKKSSKDRNKTECTTGSNSNKVTDSSNTTQPESAEETKTDSPSSDEHSQHKPTVEVSSFGVGIEKAASEPHIIREDIEDVRELLVTETGEDELAEELETTEA</sequence>
<organism evidence="2">
    <name type="scientific">Arion vulgaris</name>
    <dbReference type="NCBI Taxonomy" id="1028688"/>
    <lineage>
        <taxon>Eukaryota</taxon>
        <taxon>Metazoa</taxon>
        <taxon>Spiralia</taxon>
        <taxon>Lophotrochozoa</taxon>
        <taxon>Mollusca</taxon>
        <taxon>Gastropoda</taxon>
        <taxon>Heterobranchia</taxon>
        <taxon>Euthyneura</taxon>
        <taxon>Panpulmonata</taxon>
        <taxon>Eupulmonata</taxon>
        <taxon>Stylommatophora</taxon>
        <taxon>Helicina</taxon>
        <taxon>Arionoidea</taxon>
        <taxon>Arionidae</taxon>
        <taxon>Arion</taxon>
    </lineage>
</organism>
<protein>
    <submittedName>
        <fullName evidence="2">Uncharacterized protein</fullName>
    </submittedName>
</protein>
<feature type="compositionally biased region" description="Polar residues" evidence="1">
    <location>
        <begin position="21"/>
        <end position="41"/>
    </location>
</feature>
<accession>A0A0B6Z387</accession>
<feature type="non-terminal residue" evidence="2">
    <location>
        <position position="1"/>
    </location>
</feature>
<dbReference type="AlphaFoldDB" id="A0A0B6Z387"/>
<feature type="region of interest" description="Disordered" evidence="1">
    <location>
        <begin position="1"/>
        <end position="70"/>
    </location>
</feature>
<feature type="compositionally biased region" description="Basic and acidic residues" evidence="1">
    <location>
        <begin position="1"/>
        <end position="20"/>
    </location>
</feature>
<evidence type="ECO:0000313" key="2">
    <source>
        <dbReference type="EMBL" id="CEK63069.1"/>
    </source>
</evidence>
<reference evidence="2" key="1">
    <citation type="submission" date="2014-12" db="EMBL/GenBank/DDBJ databases">
        <title>Insight into the proteome of Arion vulgaris.</title>
        <authorList>
            <person name="Aradska J."/>
            <person name="Bulat T."/>
            <person name="Smidak R."/>
            <person name="Sarate P."/>
            <person name="Gangsoo J."/>
            <person name="Sialana F."/>
            <person name="Bilban M."/>
            <person name="Lubec G."/>
        </authorList>
    </citation>
    <scope>NUCLEOTIDE SEQUENCE</scope>
    <source>
        <tissue evidence="2">Skin</tissue>
    </source>
</reference>